<evidence type="ECO:0000313" key="1">
    <source>
        <dbReference type="EMBL" id="PLB46948.1"/>
    </source>
</evidence>
<dbReference type="Proteomes" id="UP000234275">
    <property type="component" value="Unassembled WGS sequence"/>
</dbReference>
<dbReference type="VEuPathDB" id="FungiDB:P170DRAFT_228266"/>
<dbReference type="AlphaFoldDB" id="A0A2I2G246"/>
<reference evidence="1 2" key="1">
    <citation type="submission" date="2016-12" db="EMBL/GenBank/DDBJ databases">
        <title>The genomes of Aspergillus section Nigri reveals drivers in fungal speciation.</title>
        <authorList>
            <consortium name="DOE Joint Genome Institute"/>
            <person name="Vesth T.C."/>
            <person name="Nybo J."/>
            <person name="Theobald S."/>
            <person name="Brandl J."/>
            <person name="Frisvad J.C."/>
            <person name="Nielsen K.F."/>
            <person name="Lyhne E.K."/>
            <person name="Kogle M.E."/>
            <person name="Kuo A."/>
            <person name="Riley R."/>
            <person name="Clum A."/>
            <person name="Nolan M."/>
            <person name="Lipzen A."/>
            <person name="Salamov A."/>
            <person name="Henrissat B."/>
            <person name="Wiebenga A."/>
            <person name="De Vries R.P."/>
            <person name="Grigoriev I.V."/>
            <person name="Mortensen U.H."/>
            <person name="Andersen M.R."/>
            <person name="Baker S.E."/>
        </authorList>
    </citation>
    <scope>NUCLEOTIDE SEQUENCE [LARGE SCALE GENOMIC DNA]</scope>
    <source>
        <strain evidence="1 2">IBT 23096</strain>
    </source>
</reference>
<dbReference type="RefSeq" id="XP_024702250.1">
    <property type="nucleotide sequence ID" value="XM_024842888.1"/>
</dbReference>
<comment type="caution">
    <text evidence="1">The sequence shown here is derived from an EMBL/GenBank/DDBJ whole genome shotgun (WGS) entry which is preliminary data.</text>
</comment>
<dbReference type="GeneID" id="36550587"/>
<proteinExistence type="predicted"/>
<accession>A0A2I2G246</accession>
<keyword evidence="2" id="KW-1185">Reference proteome</keyword>
<organism evidence="1 2">
    <name type="scientific">Aspergillus steynii IBT 23096</name>
    <dbReference type="NCBI Taxonomy" id="1392250"/>
    <lineage>
        <taxon>Eukaryota</taxon>
        <taxon>Fungi</taxon>
        <taxon>Dikarya</taxon>
        <taxon>Ascomycota</taxon>
        <taxon>Pezizomycotina</taxon>
        <taxon>Eurotiomycetes</taxon>
        <taxon>Eurotiomycetidae</taxon>
        <taxon>Eurotiales</taxon>
        <taxon>Aspergillaceae</taxon>
        <taxon>Aspergillus</taxon>
        <taxon>Aspergillus subgen. Circumdati</taxon>
    </lineage>
</organism>
<protein>
    <submittedName>
        <fullName evidence="1">Uncharacterized protein</fullName>
    </submittedName>
</protein>
<gene>
    <name evidence="1" type="ORF">P170DRAFT_228266</name>
</gene>
<dbReference type="EMBL" id="MSFO01000006">
    <property type="protein sequence ID" value="PLB46948.1"/>
    <property type="molecule type" value="Genomic_DNA"/>
</dbReference>
<name>A0A2I2G246_9EURO</name>
<sequence>MELGCYLISVLRTAYRVFHLALWRLGFDLSSLPLSAYSVLLFSETDLESGGNFLFLFLFSFFFSFPEHQKNGHGIFKEYSRPEASTTFFFSDRMEKPAHPCGEAANQMAIRAGRTWLNSTSQDALAQPRWLACVCISRPGAWPLRGLVDQGSKPIHSDRRDWVVRPSLSPLSLHPSTSHTHHPAHTHTRKNFSLWRLAPTTCCSFGIPSPSLLGYPSLRFFVLGPGSLLVALNSSPPMLMCVDGGGIPTSRMAPVQRPFHPDG</sequence>
<evidence type="ECO:0000313" key="2">
    <source>
        <dbReference type="Proteomes" id="UP000234275"/>
    </source>
</evidence>